<dbReference type="InterPro" id="IPR036259">
    <property type="entry name" value="MFS_trans_sf"/>
</dbReference>
<proteinExistence type="predicted"/>
<evidence type="ECO:0000313" key="8">
    <source>
        <dbReference type="Proteomes" id="UP000033551"/>
    </source>
</evidence>
<feature type="non-terminal residue" evidence="7">
    <location>
        <position position="88"/>
    </location>
</feature>
<dbReference type="EMBL" id="JZWV01001822">
    <property type="protein sequence ID" value="KJY15898.1"/>
    <property type="molecule type" value="Genomic_DNA"/>
</dbReference>
<dbReference type="Gene3D" id="1.20.1250.20">
    <property type="entry name" value="MFS general substrate transporter like domains"/>
    <property type="match status" value="1"/>
</dbReference>
<evidence type="ECO:0000256" key="3">
    <source>
        <dbReference type="ARBA" id="ARBA00022692"/>
    </source>
</evidence>
<dbReference type="SUPFAM" id="SSF103473">
    <property type="entry name" value="MFS general substrate transporter"/>
    <property type="match status" value="1"/>
</dbReference>
<evidence type="ECO:0000256" key="2">
    <source>
        <dbReference type="ARBA" id="ARBA00022448"/>
    </source>
</evidence>
<protein>
    <submittedName>
        <fullName evidence="7">Major facilitator transporter</fullName>
    </submittedName>
</protein>
<dbReference type="PANTHER" id="PTHR43385:SF1">
    <property type="entry name" value="RIBOFLAVIN TRANSPORTER RIBJ"/>
    <property type="match status" value="1"/>
</dbReference>
<keyword evidence="3" id="KW-0812">Transmembrane</keyword>
<keyword evidence="8" id="KW-1185">Reference proteome</keyword>
<gene>
    <name evidence="7" type="ORF">VR44_40695</name>
</gene>
<evidence type="ECO:0000256" key="5">
    <source>
        <dbReference type="ARBA" id="ARBA00023136"/>
    </source>
</evidence>
<keyword evidence="5" id="KW-0472">Membrane</keyword>
<feature type="non-terminal residue" evidence="7">
    <location>
        <position position="1"/>
    </location>
</feature>
<dbReference type="AlphaFoldDB" id="A0A0F4I354"/>
<keyword evidence="4" id="KW-1133">Transmembrane helix</keyword>
<keyword evidence="6" id="KW-0732">Signal</keyword>
<evidence type="ECO:0000313" key="7">
    <source>
        <dbReference type="EMBL" id="KJY15898.1"/>
    </source>
</evidence>
<name>A0A0F4I354_9ACTN</name>
<dbReference type="GO" id="GO:0016020">
    <property type="term" value="C:membrane"/>
    <property type="evidence" value="ECO:0007669"/>
    <property type="project" value="UniProtKB-SubCell"/>
</dbReference>
<organism evidence="7 8">
    <name type="scientific">Streptomyces katrae</name>
    <dbReference type="NCBI Taxonomy" id="68223"/>
    <lineage>
        <taxon>Bacteria</taxon>
        <taxon>Bacillati</taxon>
        <taxon>Actinomycetota</taxon>
        <taxon>Actinomycetes</taxon>
        <taxon>Kitasatosporales</taxon>
        <taxon>Streptomycetaceae</taxon>
        <taxon>Streptomyces</taxon>
    </lineage>
</organism>
<evidence type="ECO:0000256" key="4">
    <source>
        <dbReference type="ARBA" id="ARBA00022989"/>
    </source>
</evidence>
<dbReference type="InterPro" id="IPR052983">
    <property type="entry name" value="MFS_Riboflavin_Transporter"/>
</dbReference>
<keyword evidence="2" id="KW-0813">Transport</keyword>
<evidence type="ECO:0000256" key="1">
    <source>
        <dbReference type="ARBA" id="ARBA00004141"/>
    </source>
</evidence>
<comment type="subcellular location">
    <subcellularLocation>
        <location evidence="1">Membrane</location>
        <topology evidence="1">Multi-pass membrane protein</topology>
    </subcellularLocation>
</comment>
<sequence length="88" mass="9079">DTTPHAVVRSRPFLLLAAAFTLSAFAVYAAVTTLVPLVTERGYTTSQAAWALGLGGAGQTLGRTLYASLARRTGATTRTVALITLGAL</sequence>
<evidence type="ECO:0000256" key="6">
    <source>
        <dbReference type="SAM" id="SignalP"/>
    </source>
</evidence>
<accession>A0A0F4I354</accession>
<feature type="chain" id="PRO_5002469144" evidence="6">
    <location>
        <begin position="30"/>
        <end position="88"/>
    </location>
</feature>
<feature type="signal peptide" evidence="6">
    <location>
        <begin position="1"/>
        <end position="29"/>
    </location>
</feature>
<dbReference type="PANTHER" id="PTHR43385">
    <property type="entry name" value="RIBOFLAVIN TRANSPORTER RIBJ"/>
    <property type="match status" value="1"/>
</dbReference>
<dbReference type="Proteomes" id="UP000033551">
    <property type="component" value="Unassembled WGS sequence"/>
</dbReference>
<comment type="caution">
    <text evidence="7">The sequence shown here is derived from an EMBL/GenBank/DDBJ whole genome shotgun (WGS) entry which is preliminary data.</text>
</comment>
<reference evidence="7 8" key="1">
    <citation type="submission" date="2015-02" db="EMBL/GenBank/DDBJ databases">
        <authorList>
            <person name="Ju K.-S."/>
            <person name="Doroghazi J.R."/>
            <person name="Metcalf W."/>
        </authorList>
    </citation>
    <scope>NUCLEOTIDE SEQUENCE [LARGE SCALE GENOMIC DNA]</scope>
    <source>
        <strain evidence="7 8">NRRL ISP-5550</strain>
    </source>
</reference>
<dbReference type="PATRIC" id="fig|68223.7.peg.7076"/>